<evidence type="ECO:0000313" key="9">
    <source>
        <dbReference type="Proteomes" id="UP001233999"/>
    </source>
</evidence>
<evidence type="ECO:0000256" key="1">
    <source>
        <dbReference type="ARBA" id="ARBA00010940"/>
    </source>
</evidence>
<dbReference type="AlphaFoldDB" id="A0AAD7ZXC8"/>
<dbReference type="EMBL" id="JASPKZ010005709">
    <property type="protein sequence ID" value="KAJ9588136.1"/>
    <property type="molecule type" value="Genomic_DNA"/>
</dbReference>
<evidence type="ECO:0000313" key="8">
    <source>
        <dbReference type="EMBL" id="KAJ9588136.1"/>
    </source>
</evidence>
<dbReference type="Gene3D" id="1.10.10.10">
    <property type="entry name" value="Winged helix-like DNA-binding domain superfamily/Winged helix DNA-binding domain"/>
    <property type="match status" value="2"/>
</dbReference>
<sequence>FLQLFPLNIKPGEHMMISLDMAATKLGTERRRIYDIINVLESLQMAAKVGKNRYVWYGCQQLNYTLSQLKGLAERLGMREQLQMVQQKQKSKLVRVVADLNDTSELQVMQPSELNLQTCGLLNTPCNYAVPPQRFIGPPTEGRRRVSSDRHNISRHEDMVLPDGCTERSLGVMCQKFIMLFLISNEANIDEIHVISTILISEGCDKPPTEDVTLPCCQKAETEPDTRPGRFKTKVRRLYDIANVLTSLGLICKVPSCDSSLRKPAFKYTGPQVETITLTDEDVQLLHATRHSLLGSSPCLRPILSDPPEPRKRKQQGDCEKFGRSLSECWSVPTKRKDHQSNNDSLKNILYVAEMELERLKSQQLQTPPKSARKKLFARHNSEPCFTTTRKLVRVTDLNVPTTCQSAPDIPQTSNVVLRVEPVQPQISTVVKLPVVTQPAVMLAPPASAGVLYRFVKVGSVVQLLPMCNNSVK</sequence>
<feature type="non-terminal residue" evidence="8">
    <location>
        <position position="473"/>
    </location>
</feature>
<comment type="caution">
    <text evidence="8">The sequence shown here is derived from an EMBL/GenBank/DDBJ whole genome shotgun (WGS) entry which is preliminary data.</text>
</comment>
<proteinExistence type="inferred from homology"/>
<evidence type="ECO:0000256" key="4">
    <source>
        <dbReference type="ARBA" id="ARBA00023163"/>
    </source>
</evidence>
<dbReference type="GO" id="GO:0000978">
    <property type="term" value="F:RNA polymerase II cis-regulatory region sequence-specific DNA binding"/>
    <property type="evidence" value="ECO:0007669"/>
    <property type="project" value="InterPro"/>
</dbReference>
<dbReference type="Pfam" id="PF02319">
    <property type="entry name" value="WHD_E2F_TDP"/>
    <property type="match status" value="2"/>
</dbReference>
<keyword evidence="4 5" id="KW-0804">Transcription</keyword>
<name>A0AAD7ZXC8_DIPPU</name>
<keyword evidence="9" id="KW-1185">Reference proteome</keyword>
<reference evidence="8" key="2">
    <citation type="submission" date="2023-05" db="EMBL/GenBank/DDBJ databases">
        <authorList>
            <person name="Fouks B."/>
        </authorList>
    </citation>
    <scope>NUCLEOTIDE SEQUENCE</scope>
    <source>
        <strain evidence="8">Stay&amp;Tobe</strain>
        <tissue evidence="8">Testes</tissue>
    </source>
</reference>
<dbReference type="SUPFAM" id="SSF46785">
    <property type="entry name" value="Winged helix' DNA-binding domain"/>
    <property type="match status" value="2"/>
</dbReference>
<organism evidence="8 9">
    <name type="scientific">Diploptera punctata</name>
    <name type="common">Pacific beetle cockroach</name>
    <dbReference type="NCBI Taxonomy" id="6984"/>
    <lineage>
        <taxon>Eukaryota</taxon>
        <taxon>Metazoa</taxon>
        <taxon>Ecdysozoa</taxon>
        <taxon>Arthropoda</taxon>
        <taxon>Hexapoda</taxon>
        <taxon>Insecta</taxon>
        <taxon>Pterygota</taxon>
        <taxon>Neoptera</taxon>
        <taxon>Polyneoptera</taxon>
        <taxon>Dictyoptera</taxon>
        <taxon>Blattodea</taxon>
        <taxon>Blaberoidea</taxon>
        <taxon>Blaberidae</taxon>
        <taxon>Diplopterinae</taxon>
        <taxon>Diploptera</taxon>
    </lineage>
</organism>
<dbReference type="SMART" id="SM01372">
    <property type="entry name" value="E2F_TDP"/>
    <property type="match status" value="2"/>
</dbReference>
<gene>
    <name evidence="8" type="ORF">L9F63_018494</name>
</gene>
<protein>
    <recommendedName>
        <fullName evidence="7">E2F/DP family winged-helix DNA-binding domain-containing protein</fullName>
    </recommendedName>
</protein>
<dbReference type="InterPro" id="IPR036390">
    <property type="entry name" value="WH_DNA-bd_sf"/>
</dbReference>
<reference evidence="8" key="1">
    <citation type="journal article" date="2023" name="IScience">
        <title>Live-bearing cockroach genome reveals convergent evolutionary mechanisms linked to viviparity in insects and beyond.</title>
        <authorList>
            <person name="Fouks B."/>
            <person name="Harrison M.C."/>
            <person name="Mikhailova A.A."/>
            <person name="Marchal E."/>
            <person name="English S."/>
            <person name="Carruthers M."/>
            <person name="Jennings E.C."/>
            <person name="Chiamaka E.L."/>
            <person name="Frigard R.A."/>
            <person name="Pippel M."/>
            <person name="Attardo G.M."/>
            <person name="Benoit J.B."/>
            <person name="Bornberg-Bauer E."/>
            <person name="Tobe S.S."/>
        </authorList>
    </citation>
    <scope>NUCLEOTIDE SEQUENCE</scope>
    <source>
        <strain evidence="8">Stay&amp;Tobe</strain>
    </source>
</reference>
<feature type="region of interest" description="Disordered" evidence="6">
    <location>
        <begin position="299"/>
        <end position="319"/>
    </location>
</feature>
<dbReference type="InterPro" id="IPR003316">
    <property type="entry name" value="E2F_WHTH_DNA-bd_dom"/>
</dbReference>
<dbReference type="PANTHER" id="PTHR12081:SF7">
    <property type="entry name" value="TRANSCRIPTION FACTOR EFL-3"/>
    <property type="match status" value="1"/>
</dbReference>
<dbReference type="InterPro" id="IPR015633">
    <property type="entry name" value="E2F"/>
</dbReference>
<comment type="similarity">
    <text evidence="1 5">Belongs to the E2F/DP family.</text>
</comment>
<evidence type="ECO:0000259" key="7">
    <source>
        <dbReference type="SMART" id="SM01372"/>
    </source>
</evidence>
<dbReference type="PANTHER" id="PTHR12081">
    <property type="entry name" value="TRANSCRIPTION FACTOR E2F"/>
    <property type="match status" value="1"/>
</dbReference>
<evidence type="ECO:0000256" key="5">
    <source>
        <dbReference type="RuleBase" id="RU003796"/>
    </source>
</evidence>
<dbReference type="GO" id="GO:0090575">
    <property type="term" value="C:RNA polymerase II transcription regulator complex"/>
    <property type="evidence" value="ECO:0007669"/>
    <property type="project" value="TreeGrafter"/>
</dbReference>
<keyword evidence="2 5" id="KW-0805">Transcription regulation</keyword>
<dbReference type="Proteomes" id="UP001233999">
    <property type="component" value="Unassembled WGS sequence"/>
</dbReference>
<feature type="domain" description="E2F/DP family winged-helix DNA-binding" evidence="7">
    <location>
        <begin position="165"/>
        <end position="270"/>
    </location>
</feature>
<evidence type="ECO:0000256" key="6">
    <source>
        <dbReference type="SAM" id="MobiDB-lite"/>
    </source>
</evidence>
<dbReference type="InterPro" id="IPR036388">
    <property type="entry name" value="WH-like_DNA-bd_sf"/>
</dbReference>
<accession>A0AAD7ZXC8</accession>
<dbReference type="GO" id="GO:0000981">
    <property type="term" value="F:DNA-binding transcription factor activity, RNA polymerase II-specific"/>
    <property type="evidence" value="ECO:0007669"/>
    <property type="project" value="TreeGrafter"/>
</dbReference>
<evidence type="ECO:0000256" key="3">
    <source>
        <dbReference type="ARBA" id="ARBA00023125"/>
    </source>
</evidence>
<comment type="subcellular location">
    <subcellularLocation>
        <location evidence="5">Nucleus</location>
    </subcellularLocation>
</comment>
<evidence type="ECO:0000256" key="2">
    <source>
        <dbReference type="ARBA" id="ARBA00023015"/>
    </source>
</evidence>
<feature type="domain" description="E2F/DP family winged-helix DNA-binding" evidence="7">
    <location>
        <begin position="1"/>
        <end position="58"/>
    </location>
</feature>
<keyword evidence="3 5" id="KW-0238">DNA-binding</keyword>
<keyword evidence="5" id="KW-0539">Nucleus</keyword>